<keyword evidence="4 5" id="KW-0472">Membrane</keyword>
<evidence type="ECO:0000256" key="1">
    <source>
        <dbReference type="ARBA" id="ARBA00004141"/>
    </source>
</evidence>
<dbReference type="InterPro" id="IPR000620">
    <property type="entry name" value="EamA_dom"/>
</dbReference>
<keyword evidence="8" id="KW-1185">Reference proteome</keyword>
<feature type="transmembrane region" description="Helical" evidence="5">
    <location>
        <begin position="31"/>
        <end position="50"/>
    </location>
</feature>
<evidence type="ECO:0000256" key="5">
    <source>
        <dbReference type="SAM" id="Phobius"/>
    </source>
</evidence>
<feature type="domain" description="EamA" evidence="6">
    <location>
        <begin position="2"/>
        <end position="73"/>
    </location>
</feature>
<dbReference type="EMBL" id="JADBEC010000003">
    <property type="protein sequence ID" value="MBE1509441.1"/>
    <property type="molecule type" value="Genomic_DNA"/>
</dbReference>
<protein>
    <submittedName>
        <fullName evidence="7">Drug/metabolite transporter (DMT)-like permease</fullName>
    </submittedName>
</protein>
<comment type="caution">
    <text evidence="7">The sequence shown here is derived from an EMBL/GenBank/DDBJ whole genome shotgun (WGS) entry which is preliminary data.</text>
</comment>
<organism evidence="7 8">
    <name type="scientific">Rhizobium viscosum</name>
    <name type="common">Arthrobacter viscosus</name>
    <dbReference type="NCBI Taxonomy" id="1673"/>
    <lineage>
        <taxon>Bacteria</taxon>
        <taxon>Pseudomonadati</taxon>
        <taxon>Pseudomonadota</taxon>
        <taxon>Alphaproteobacteria</taxon>
        <taxon>Hyphomicrobiales</taxon>
        <taxon>Rhizobiaceae</taxon>
        <taxon>Rhizobium/Agrobacterium group</taxon>
        <taxon>Rhizobium</taxon>
    </lineage>
</organism>
<comment type="subcellular location">
    <subcellularLocation>
        <location evidence="1">Membrane</location>
        <topology evidence="1">Multi-pass membrane protein</topology>
    </subcellularLocation>
</comment>
<dbReference type="PANTHER" id="PTHR32322">
    <property type="entry name" value="INNER MEMBRANE TRANSPORTER"/>
    <property type="match status" value="1"/>
</dbReference>
<accession>A0ABR9J1T8</accession>
<dbReference type="PANTHER" id="PTHR32322:SF9">
    <property type="entry name" value="AMINO-ACID METABOLITE EFFLUX PUMP-RELATED"/>
    <property type="match status" value="1"/>
</dbReference>
<gene>
    <name evidence="7" type="ORF">H4W29_006688</name>
</gene>
<dbReference type="Pfam" id="PF00892">
    <property type="entry name" value="EamA"/>
    <property type="match status" value="1"/>
</dbReference>
<evidence type="ECO:0000256" key="4">
    <source>
        <dbReference type="ARBA" id="ARBA00023136"/>
    </source>
</evidence>
<evidence type="ECO:0000313" key="8">
    <source>
        <dbReference type="Proteomes" id="UP000620262"/>
    </source>
</evidence>
<evidence type="ECO:0000256" key="3">
    <source>
        <dbReference type="ARBA" id="ARBA00022989"/>
    </source>
</evidence>
<keyword evidence="2 5" id="KW-0812">Transmembrane</keyword>
<name>A0ABR9J1T8_RHIVS</name>
<reference evidence="7 8" key="1">
    <citation type="submission" date="2020-10" db="EMBL/GenBank/DDBJ databases">
        <title>Sequencing the genomes of 1000 actinobacteria strains.</title>
        <authorList>
            <person name="Klenk H.-P."/>
        </authorList>
    </citation>
    <scope>NUCLEOTIDE SEQUENCE [LARGE SCALE GENOMIC DNA]</scope>
    <source>
        <strain evidence="7 8">DSM 7307</strain>
    </source>
</reference>
<evidence type="ECO:0000256" key="2">
    <source>
        <dbReference type="ARBA" id="ARBA00022692"/>
    </source>
</evidence>
<evidence type="ECO:0000313" key="7">
    <source>
        <dbReference type="EMBL" id="MBE1509441.1"/>
    </source>
</evidence>
<dbReference type="Gene3D" id="1.10.3730.20">
    <property type="match status" value="1"/>
</dbReference>
<dbReference type="InterPro" id="IPR037185">
    <property type="entry name" value="EmrE-like"/>
</dbReference>
<sequence length="99" mass="10585">MLALLALSVFSTALAFVIYFRLMQTLGSIGATAQAYLRVPIGVAIGVVFLGERLSSTAGLGLACVMAGVIAMTLPHERGFVELPDPWHHDHKICKGLFD</sequence>
<dbReference type="SUPFAM" id="SSF103481">
    <property type="entry name" value="Multidrug resistance efflux transporter EmrE"/>
    <property type="match status" value="1"/>
</dbReference>
<dbReference type="Proteomes" id="UP000620262">
    <property type="component" value="Unassembled WGS sequence"/>
</dbReference>
<evidence type="ECO:0000259" key="6">
    <source>
        <dbReference type="Pfam" id="PF00892"/>
    </source>
</evidence>
<proteinExistence type="predicted"/>
<feature type="transmembrane region" description="Helical" evidence="5">
    <location>
        <begin position="57"/>
        <end position="74"/>
    </location>
</feature>
<keyword evidence="3 5" id="KW-1133">Transmembrane helix</keyword>
<dbReference type="InterPro" id="IPR050638">
    <property type="entry name" value="AA-Vitamin_Transporters"/>
</dbReference>